<sequence>MSKALLWISAVLLAVYVIKTEYLASKTYEPFVAGCVAAGTATQAQCECLSDYIHKRYSDLDVQAIMDGRLGGELPRSKVEQDIRQGSQLCANP</sequence>
<name>A0A1I2VMS5_9GAMM</name>
<proteinExistence type="predicted"/>
<protein>
    <submittedName>
        <fullName evidence="1">Uncharacterized protein</fullName>
    </submittedName>
</protein>
<keyword evidence="2" id="KW-1185">Reference proteome</keyword>
<dbReference type="AlphaFoldDB" id="A0A1I2VMS5"/>
<dbReference type="OrthoDB" id="6119887at2"/>
<gene>
    <name evidence="1" type="ORF">SAMN05216175_11814</name>
</gene>
<evidence type="ECO:0000313" key="1">
    <source>
        <dbReference type="EMBL" id="SFG90598.1"/>
    </source>
</evidence>
<reference evidence="2" key="1">
    <citation type="submission" date="2016-10" db="EMBL/GenBank/DDBJ databases">
        <authorList>
            <person name="Varghese N."/>
            <person name="Submissions S."/>
        </authorList>
    </citation>
    <scope>NUCLEOTIDE SEQUENCE [LARGE SCALE GENOMIC DNA]</scope>
    <source>
        <strain evidence="2">CGMCC 1.10971</strain>
    </source>
</reference>
<dbReference type="RefSeq" id="WP_090730386.1">
    <property type="nucleotide sequence ID" value="NZ_FOOU01000018.1"/>
</dbReference>
<accession>A0A1I2VMS5</accession>
<dbReference type="Proteomes" id="UP000198623">
    <property type="component" value="Unassembled WGS sequence"/>
</dbReference>
<organism evidence="1 2">
    <name type="scientific">Neptunomonas qingdaonensis</name>
    <dbReference type="NCBI Taxonomy" id="1045558"/>
    <lineage>
        <taxon>Bacteria</taxon>
        <taxon>Pseudomonadati</taxon>
        <taxon>Pseudomonadota</taxon>
        <taxon>Gammaproteobacteria</taxon>
        <taxon>Oceanospirillales</taxon>
        <taxon>Oceanospirillaceae</taxon>
        <taxon>Neptunomonas</taxon>
    </lineage>
</organism>
<evidence type="ECO:0000313" key="2">
    <source>
        <dbReference type="Proteomes" id="UP000198623"/>
    </source>
</evidence>
<dbReference type="EMBL" id="FOOU01000018">
    <property type="protein sequence ID" value="SFG90598.1"/>
    <property type="molecule type" value="Genomic_DNA"/>
</dbReference>